<dbReference type="Pfam" id="PF00370">
    <property type="entry name" value="FGGY_N"/>
    <property type="match status" value="1"/>
</dbReference>
<dbReference type="InterPro" id="IPR043129">
    <property type="entry name" value="ATPase_NBD"/>
</dbReference>
<dbReference type="CDD" id="cd07773">
    <property type="entry name" value="ASKHA_NBD_FGGY_FK"/>
    <property type="match status" value="1"/>
</dbReference>
<evidence type="ECO:0000259" key="5">
    <source>
        <dbReference type="Pfam" id="PF00370"/>
    </source>
</evidence>
<dbReference type="InterPro" id="IPR018484">
    <property type="entry name" value="FGGY_N"/>
</dbReference>
<gene>
    <name evidence="6" type="ORF">JD82_01101</name>
</gene>
<reference evidence="6 7" key="1">
    <citation type="submission" date="2019-07" db="EMBL/GenBank/DDBJ databases">
        <title>R&amp;d 2014.</title>
        <authorList>
            <person name="Klenk H.-P."/>
        </authorList>
    </citation>
    <scope>NUCLEOTIDE SEQUENCE [LARGE SCALE GENOMIC DNA]</scope>
    <source>
        <strain evidence="6 7">DSM 43194</strain>
    </source>
</reference>
<dbReference type="OrthoDB" id="9782710at2"/>
<evidence type="ECO:0000256" key="4">
    <source>
        <dbReference type="ARBA" id="ARBA00022777"/>
    </source>
</evidence>
<keyword evidence="4 6" id="KW-0418">Kinase</keyword>
<organism evidence="6 7">
    <name type="scientific">Prauserella rugosa</name>
    <dbReference type="NCBI Taxonomy" id="43354"/>
    <lineage>
        <taxon>Bacteria</taxon>
        <taxon>Bacillati</taxon>
        <taxon>Actinomycetota</taxon>
        <taxon>Actinomycetes</taxon>
        <taxon>Pseudonocardiales</taxon>
        <taxon>Pseudonocardiaceae</taxon>
        <taxon>Prauserella</taxon>
    </lineage>
</organism>
<dbReference type="AlphaFoldDB" id="A0A660C6X9"/>
<dbReference type="PANTHER" id="PTHR43095">
    <property type="entry name" value="SUGAR KINASE"/>
    <property type="match status" value="1"/>
</dbReference>
<dbReference type="SUPFAM" id="SSF53067">
    <property type="entry name" value="Actin-like ATPase domain"/>
    <property type="match status" value="2"/>
</dbReference>
<keyword evidence="2" id="KW-0119">Carbohydrate metabolism</keyword>
<comment type="caution">
    <text evidence="6">The sequence shown here is derived from an EMBL/GenBank/DDBJ whole genome shotgun (WGS) entry which is preliminary data.</text>
</comment>
<dbReference type="Gene3D" id="3.30.420.40">
    <property type="match status" value="2"/>
</dbReference>
<keyword evidence="2" id="KW-0859">Xylose metabolism</keyword>
<comment type="similarity">
    <text evidence="1">Belongs to the FGGY kinase family.</text>
</comment>
<accession>A0A660C6X9</accession>
<dbReference type="InterPro" id="IPR050406">
    <property type="entry name" value="FGGY_Carb_Kinase"/>
</dbReference>
<proteinExistence type="inferred from homology"/>
<sequence>MSGALVAGIDLGSTNLKMLVVDDAGTEVALEQLPTPWRHGPGGTTDLPTDRLRGALHRLVEGAAEQVAARGGGRIDAVAVSGMGESGVLLDGAGEVVAPAFAWFDPRGGEQVRAFPAAIRSEFAGRTGLPLGSQTSAAKLAYLRDGGVRLPGLRWLNLPEFAATVLGGRPSSEASLTSRTGLLDQDTGAPWEEMLAELGADGGLLAPIEDAGTDLGAVSAEFPATVAGARIAVAGHDHLVAAEADGPIRPGHYHVSMGTAEVLLRVIDEPLGYAARTRLAGRLINEVRHVSGGKHVLVAGVKTGLLLRRAMQTFGITDSEGRDRLDEAVMELPYEGALPEGGLEVSGARNDDGDLAVTVRTDGAGPAELFGAVLRHSNDEIRTLVAALDAEVPAATSATLTGGWAGMRSVQRARAHVLPQLTVSARTQETAFGAARIAAGLLPAAAA</sequence>
<evidence type="ECO:0000256" key="1">
    <source>
        <dbReference type="ARBA" id="ARBA00009156"/>
    </source>
</evidence>
<keyword evidence="7" id="KW-1185">Reference proteome</keyword>
<evidence type="ECO:0000256" key="2">
    <source>
        <dbReference type="ARBA" id="ARBA00022629"/>
    </source>
</evidence>
<dbReference type="EMBL" id="VLJV01000001">
    <property type="protein sequence ID" value="TWH19278.1"/>
    <property type="molecule type" value="Genomic_DNA"/>
</dbReference>
<dbReference type="PANTHER" id="PTHR43095:SF5">
    <property type="entry name" value="XYLULOSE KINASE"/>
    <property type="match status" value="1"/>
</dbReference>
<dbReference type="RefSeq" id="WP_030532730.1">
    <property type="nucleotide sequence ID" value="NZ_JOIJ01000009.1"/>
</dbReference>
<evidence type="ECO:0000256" key="3">
    <source>
        <dbReference type="ARBA" id="ARBA00022679"/>
    </source>
</evidence>
<dbReference type="GO" id="GO:0016301">
    <property type="term" value="F:kinase activity"/>
    <property type="evidence" value="ECO:0007669"/>
    <property type="project" value="UniProtKB-KW"/>
</dbReference>
<dbReference type="GO" id="GO:0042732">
    <property type="term" value="P:D-xylose metabolic process"/>
    <property type="evidence" value="ECO:0007669"/>
    <property type="project" value="UniProtKB-KW"/>
</dbReference>
<evidence type="ECO:0000313" key="7">
    <source>
        <dbReference type="Proteomes" id="UP000317303"/>
    </source>
</evidence>
<name>A0A660C6X9_9PSEU</name>
<evidence type="ECO:0000313" key="6">
    <source>
        <dbReference type="EMBL" id="TWH19278.1"/>
    </source>
</evidence>
<feature type="domain" description="Carbohydrate kinase FGGY N-terminal" evidence="5">
    <location>
        <begin position="6"/>
        <end position="241"/>
    </location>
</feature>
<keyword evidence="3" id="KW-0808">Transferase</keyword>
<dbReference type="Proteomes" id="UP000317303">
    <property type="component" value="Unassembled WGS sequence"/>
</dbReference>
<protein>
    <submittedName>
        <fullName evidence="6">Sugar (Pentulose or hexulose) kinase</fullName>
    </submittedName>
</protein>